<dbReference type="Proteomes" id="UP001431209">
    <property type="component" value="Unassembled WGS sequence"/>
</dbReference>
<proteinExistence type="predicted"/>
<comment type="caution">
    <text evidence="1">The sequence shown here is derived from an EMBL/GenBank/DDBJ whole genome shotgun (WGS) entry which is preliminary data.</text>
</comment>
<organism evidence="1 2">
    <name type="scientific">Acrasis kona</name>
    <dbReference type="NCBI Taxonomy" id="1008807"/>
    <lineage>
        <taxon>Eukaryota</taxon>
        <taxon>Discoba</taxon>
        <taxon>Heterolobosea</taxon>
        <taxon>Tetramitia</taxon>
        <taxon>Eutetramitia</taxon>
        <taxon>Acrasidae</taxon>
        <taxon>Acrasis</taxon>
    </lineage>
</organism>
<sequence>MVTTTNEIFKDPIIKTHVIDKPVVDEVIEHRTVEIHHKPVVIEIHEQPIIEIERIAQTKYVTDEAQTVVVNHDFRLEDPSVVLTETEIAMVQSLLQKQSKVMVKELHVPEGTKHIIKENIVEVPKHSPEVHTVYTNPVLRASDLTTTTRTTTTTSATEVIGATTTVVPSTISTTKSVTLIQAVIKNPKEHFKRIVTTGDVVWGLYYDGTLAKLRLNETTHTYSWVREGLLDFNATDISISSDGTLFFISAADRHLYRVMKFDQRTSFARVAPQENIRLTDITAANEHSVYALTEHGLLIHFDHDDIAKMSGKLKHISIGGPVKRIFKSDKYELWGIDEHNKAWMWNGINKWLCADPRVDIVDLCVGNDLHVHAVRADGVLLYWNREQHVWDIQKLSDPSLGNFVNVSTFKSGSSVFVTDLHGGVMQLSFK</sequence>
<accession>A0AAW2ZQ27</accession>
<gene>
    <name evidence="1" type="ORF">AKO1_000023</name>
</gene>
<protein>
    <submittedName>
        <fullName evidence="1">TecB</fullName>
    </submittedName>
</protein>
<evidence type="ECO:0000313" key="2">
    <source>
        <dbReference type="Proteomes" id="UP001431209"/>
    </source>
</evidence>
<dbReference type="AlphaFoldDB" id="A0AAW2ZQ27"/>
<dbReference type="EMBL" id="JAOPGA020001818">
    <property type="protein sequence ID" value="KAL0491570.1"/>
    <property type="molecule type" value="Genomic_DNA"/>
</dbReference>
<dbReference type="SUPFAM" id="SSF69322">
    <property type="entry name" value="Tricorn protease domain 2"/>
    <property type="match status" value="1"/>
</dbReference>
<evidence type="ECO:0000313" key="1">
    <source>
        <dbReference type="EMBL" id="KAL0491570.1"/>
    </source>
</evidence>
<keyword evidence="2" id="KW-1185">Reference proteome</keyword>
<name>A0AAW2ZQ27_9EUKA</name>
<reference evidence="1 2" key="1">
    <citation type="submission" date="2024-03" db="EMBL/GenBank/DDBJ databases">
        <title>The Acrasis kona genome and developmental transcriptomes reveal deep origins of eukaryotic multicellular pathways.</title>
        <authorList>
            <person name="Sheikh S."/>
            <person name="Fu C.-J."/>
            <person name="Brown M.W."/>
            <person name="Baldauf S.L."/>
        </authorList>
    </citation>
    <scope>NUCLEOTIDE SEQUENCE [LARGE SCALE GENOMIC DNA]</scope>
    <source>
        <strain evidence="1 2">ATCC MYA-3509</strain>
    </source>
</reference>